<organism evidence="2 3">
    <name type="scientific">Lophium mytilinum</name>
    <dbReference type="NCBI Taxonomy" id="390894"/>
    <lineage>
        <taxon>Eukaryota</taxon>
        <taxon>Fungi</taxon>
        <taxon>Dikarya</taxon>
        <taxon>Ascomycota</taxon>
        <taxon>Pezizomycotina</taxon>
        <taxon>Dothideomycetes</taxon>
        <taxon>Pleosporomycetidae</taxon>
        <taxon>Mytilinidiales</taxon>
        <taxon>Mytilinidiaceae</taxon>
        <taxon>Lophium</taxon>
    </lineage>
</organism>
<reference evidence="2" key="1">
    <citation type="journal article" date="2020" name="Stud. Mycol.">
        <title>101 Dothideomycetes genomes: a test case for predicting lifestyles and emergence of pathogens.</title>
        <authorList>
            <person name="Haridas S."/>
            <person name="Albert R."/>
            <person name="Binder M."/>
            <person name="Bloem J."/>
            <person name="Labutti K."/>
            <person name="Salamov A."/>
            <person name="Andreopoulos B."/>
            <person name="Baker S."/>
            <person name="Barry K."/>
            <person name="Bills G."/>
            <person name="Bluhm B."/>
            <person name="Cannon C."/>
            <person name="Castanera R."/>
            <person name="Culley D."/>
            <person name="Daum C."/>
            <person name="Ezra D."/>
            <person name="Gonzalez J."/>
            <person name="Henrissat B."/>
            <person name="Kuo A."/>
            <person name="Liang C."/>
            <person name="Lipzen A."/>
            <person name="Lutzoni F."/>
            <person name="Magnuson J."/>
            <person name="Mondo S."/>
            <person name="Nolan M."/>
            <person name="Ohm R."/>
            <person name="Pangilinan J."/>
            <person name="Park H.-J."/>
            <person name="Ramirez L."/>
            <person name="Alfaro M."/>
            <person name="Sun H."/>
            <person name="Tritt A."/>
            <person name="Yoshinaga Y."/>
            <person name="Zwiers L.-H."/>
            <person name="Turgeon B."/>
            <person name="Goodwin S."/>
            <person name="Spatafora J."/>
            <person name="Crous P."/>
            <person name="Grigoriev I."/>
        </authorList>
    </citation>
    <scope>NUCLEOTIDE SEQUENCE</scope>
    <source>
        <strain evidence="2">CBS 269.34</strain>
    </source>
</reference>
<feature type="signal peptide" evidence="1">
    <location>
        <begin position="1"/>
        <end position="19"/>
    </location>
</feature>
<keyword evidence="1" id="KW-0732">Signal</keyword>
<keyword evidence="3" id="KW-1185">Reference proteome</keyword>
<evidence type="ECO:0000313" key="2">
    <source>
        <dbReference type="EMBL" id="KAF2495134.1"/>
    </source>
</evidence>
<sequence length="111" mass="12769">MVRLRINLCPKLLIYASLALSEVPPHITGEQKVMRNPPHRISILYLSWCYPVCLGELRHIDNDREDGTKPTTLQRTVQQSNRMLANNHLHLPTYFTQMSISSNTSICLPRT</sequence>
<name>A0A6A6QSM2_9PEZI</name>
<evidence type="ECO:0008006" key="4">
    <source>
        <dbReference type="Google" id="ProtNLM"/>
    </source>
</evidence>
<dbReference type="EMBL" id="MU004189">
    <property type="protein sequence ID" value="KAF2495134.1"/>
    <property type="molecule type" value="Genomic_DNA"/>
</dbReference>
<protein>
    <recommendedName>
        <fullName evidence="4">Secreted protein</fullName>
    </recommendedName>
</protein>
<dbReference type="Proteomes" id="UP000799750">
    <property type="component" value="Unassembled WGS sequence"/>
</dbReference>
<evidence type="ECO:0000256" key="1">
    <source>
        <dbReference type="SAM" id="SignalP"/>
    </source>
</evidence>
<accession>A0A6A6QSM2</accession>
<feature type="chain" id="PRO_5025546773" description="Secreted protein" evidence="1">
    <location>
        <begin position="20"/>
        <end position="111"/>
    </location>
</feature>
<dbReference type="AlphaFoldDB" id="A0A6A6QSM2"/>
<evidence type="ECO:0000313" key="3">
    <source>
        <dbReference type="Proteomes" id="UP000799750"/>
    </source>
</evidence>
<gene>
    <name evidence="2" type="ORF">BU16DRAFT_380654</name>
</gene>
<proteinExistence type="predicted"/>